<dbReference type="GO" id="GO:0051537">
    <property type="term" value="F:2 iron, 2 sulfur cluster binding"/>
    <property type="evidence" value="ECO:0007669"/>
    <property type="project" value="UniProtKB-KW"/>
</dbReference>
<sequence length="133" mass="14549">MSTEIMGSGTTGTDAATESPAWVAVATVKEVTRRRKLRVEVAGLAIALFHANDRIYAFADLCIHQDRSLVKGTLLHGRVICPGHQWRFDLETGYEEDQDLCQPVYPVLVRDETVLVDPTPRPAPAASGKECTA</sequence>
<feature type="domain" description="Rieske" evidence="7">
    <location>
        <begin position="22"/>
        <end position="116"/>
    </location>
</feature>
<organism evidence="8 9">
    <name type="scientific">Rhodococcus gordoniae</name>
    <dbReference type="NCBI Taxonomy" id="223392"/>
    <lineage>
        <taxon>Bacteria</taxon>
        <taxon>Bacillati</taxon>
        <taxon>Actinomycetota</taxon>
        <taxon>Actinomycetes</taxon>
        <taxon>Mycobacteriales</taxon>
        <taxon>Nocardiaceae</taxon>
        <taxon>Rhodococcus</taxon>
    </lineage>
</organism>
<dbReference type="PROSITE" id="PS00430">
    <property type="entry name" value="TONB_DEPENDENT_REC_1"/>
    <property type="match status" value="1"/>
</dbReference>
<dbReference type="PANTHER" id="PTHR21496:SF0">
    <property type="entry name" value="RIESKE DOMAIN-CONTAINING PROTEIN"/>
    <property type="match status" value="1"/>
</dbReference>
<keyword evidence="3" id="KW-0408">Iron</keyword>
<name>A0A379M1Z4_9NOCA</name>
<dbReference type="EMBL" id="UGVI01000001">
    <property type="protein sequence ID" value="SUE16330.1"/>
    <property type="molecule type" value="Genomic_DNA"/>
</dbReference>
<dbReference type="Pfam" id="PF00355">
    <property type="entry name" value="Rieske"/>
    <property type="match status" value="1"/>
</dbReference>
<evidence type="ECO:0000256" key="3">
    <source>
        <dbReference type="ARBA" id="ARBA00023004"/>
    </source>
</evidence>
<dbReference type="GO" id="GO:0016705">
    <property type="term" value="F:oxidoreductase activity, acting on paired donors, with incorporation or reduction of molecular oxygen"/>
    <property type="evidence" value="ECO:0007669"/>
    <property type="project" value="UniProtKB-ARBA"/>
</dbReference>
<dbReference type="Proteomes" id="UP000254569">
    <property type="component" value="Unassembled WGS sequence"/>
</dbReference>
<gene>
    <name evidence="8" type="primary">ndoA</name>
    <name evidence="8" type="ORF">NCTC13296_03208</name>
</gene>
<keyword evidence="2" id="KW-0479">Metal-binding</keyword>
<dbReference type="InterPro" id="IPR017941">
    <property type="entry name" value="Rieske_2Fe-2S"/>
</dbReference>
<dbReference type="InterPro" id="IPR036922">
    <property type="entry name" value="Rieske_2Fe-2S_sf"/>
</dbReference>
<keyword evidence="8" id="KW-0560">Oxidoreductase</keyword>
<evidence type="ECO:0000259" key="7">
    <source>
        <dbReference type="PROSITE" id="PS51296"/>
    </source>
</evidence>
<reference evidence="8 9" key="1">
    <citation type="submission" date="2018-06" db="EMBL/GenBank/DDBJ databases">
        <authorList>
            <consortium name="Pathogen Informatics"/>
            <person name="Doyle S."/>
        </authorList>
    </citation>
    <scope>NUCLEOTIDE SEQUENCE [LARGE SCALE GENOMIC DNA]</scope>
    <source>
        <strain evidence="8 9">NCTC13296</strain>
    </source>
</reference>
<evidence type="ECO:0000313" key="8">
    <source>
        <dbReference type="EMBL" id="SUE16330.1"/>
    </source>
</evidence>
<dbReference type="AlphaFoldDB" id="A0A379M1Z4"/>
<evidence type="ECO:0000313" key="9">
    <source>
        <dbReference type="Proteomes" id="UP000254569"/>
    </source>
</evidence>
<comment type="cofactor">
    <cofactor evidence="5">
        <name>[2Fe-2S] cluster</name>
        <dbReference type="ChEBI" id="CHEBI:190135"/>
    </cofactor>
</comment>
<dbReference type="GO" id="GO:0046872">
    <property type="term" value="F:metal ion binding"/>
    <property type="evidence" value="ECO:0007669"/>
    <property type="project" value="UniProtKB-KW"/>
</dbReference>
<dbReference type="InterPro" id="IPR010916">
    <property type="entry name" value="TonB_box_CS"/>
</dbReference>
<protein>
    <submittedName>
        <fullName evidence="8">Dioxygenase ferredoxin component</fullName>
    </submittedName>
</protein>
<keyword evidence="9" id="KW-1185">Reference proteome</keyword>
<proteinExistence type="inferred from homology"/>
<accession>A0A379M1Z4</accession>
<evidence type="ECO:0000256" key="6">
    <source>
        <dbReference type="ARBA" id="ARBA00038001"/>
    </source>
</evidence>
<dbReference type="PANTHER" id="PTHR21496">
    <property type="entry name" value="FERREDOXIN-RELATED"/>
    <property type="match status" value="1"/>
</dbReference>
<evidence type="ECO:0000256" key="2">
    <source>
        <dbReference type="ARBA" id="ARBA00022723"/>
    </source>
</evidence>
<dbReference type="PROSITE" id="PS51296">
    <property type="entry name" value="RIESKE"/>
    <property type="match status" value="1"/>
</dbReference>
<dbReference type="SUPFAM" id="SSF50022">
    <property type="entry name" value="ISP domain"/>
    <property type="match status" value="1"/>
</dbReference>
<keyword evidence="4" id="KW-0411">Iron-sulfur</keyword>
<keyword evidence="8" id="KW-0223">Dioxygenase</keyword>
<comment type="similarity">
    <text evidence="6">Belongs to the bacterial ring-hydroxylating dioxygenase ferredoxin component family.</text>
</comment>
<dbReference type="GO" id="GO:0051213">
    <property type="term" value="F:dioxygenase activity"/>
    <property type="evidence" value="ECO:0007669"/>
    <property type="project" value="UniProtKB-KW"/>
</dbReference>
<dbReference type="GO" id="GO:0004497">
    <property type="term" value="F:monooxygenase activity"/>
    <property type="evidence" value="ECO:0007669"/>
    <property type="project" value="UniProtKB-ARBA"/>
</dbReference>
<evidence type="ECO:0000256" key="5">
    <source>
        <dbReference type="ARBA" id="ARBA00034078"/>
    </source>
</evidence>
<evidence type="ECO:0000256" key="1">
    <source>
        <dbReference type="ARBA" id="ARBA00022714"/>
    </source>
</evidence>
<evidence type="ECO:0000256" key="4">
    <source>
        <dbReference type="ARBA" id="ARBA00023014"/>
    </source>
</evidence>
<dbReference type="Gene3D" id="2.102.10.10">
    <property type="entry name" value="Rieske [2Fe-2S] iron-sulphur domain"/>
    <property type="match status" value="1"/>
</dbReference>
<keyword evidence="1" id="KW-0001">2Fe-2S</keyword>